<keyword evidence="2" id="KW-1185">Reference proteome</keyword>
<evidence type="ECO:0000313" key="2">
    <source>
        <dbReference type="Proteomes" id="UP001210120"/>
    </source>
</evidence>
<dbReference type="EMBL" id="CP115156">
    <property type="protein sequence ID" value="WBL31301.1"/>
    <property type="molecule type" value="Genomic_DNA"/>
</dbReference>
<organism evidence="1 2">
    <name type="scientific">Candidatus Phytoplasma sacchari</name>
    <dbReference type="NCBI Taxonomy" id="2609813"/>
    <lineage>
        <taxon>Bacteria</taxon>
        <taxon>Bacillati</taxon>
        <taxon>Mycoplasmatota</taxon>
        <taxon>Mollicutes</taxon>
        <taxon>Acholeplasmatales</taxon>
        <taxon>Acholeplasmataceae</taxon>
        <taxon>Candidatus Phytoplasma</taxon>
        <taxon>16SrXI (Rice yellow dwarf group)</taxon>
    </lineage>
</organism>
<accession>A0ABY7M0Q0</accession>
<dbReference type="Proteomes" id="UP001210120">
    <property type="component" value="Chromosome"/>
</dbReference>
<proteinExistence type="predicted"/>
<evidence type="ECO:0000313" key="1">
    <source>
        <dbReference type="EMBL" id="WBL31301.1"/>
    </source>
</evidence>
<reference evidence="1" key="1">
    <citation type="submission" date="2022-12" db="EMBL/GenBank/DDBJ databases">
        <title>Genomic Characterization of Candidatus Phytoplasma sacchari in China.</title>
        <authorList>
            <person name="Zhang R.-Y."/>
        </authorList>
    </citation>
    <scope>NUCLEOTIDE SEQUENCE [LARGE SCALE GENOMIC DNA]</scope>
    <source>
        <strain evidence="1">SCWL1</strain>
    </source>
</reference>
<name>A0ABY7M0Q0_9MOLU</name>
<gene>
    <name evidence="1" type="ORF">O7R10_01680</name>
</gene>
<sequence length="49" mass="5912">MNYSFFTNKDIHFKLIELDDRRRCFIADVLVSNLFFIIEKKIFGILLVD</sequence>
<protein>
    <submittedName>
        <fullName evidence="1">Uncharacterized protein</fullName>
    </submittedName>
</protein>